<organism evidence="1 2">
    <name type="scientific">Prauserella muralis</name>
    <dbReference type="NCBI Taxonomy" id="588067"/>
    <lineage>
        <taxon>Bacteria</taxon>
        <taxon>Bacillati</taxon>
        <taxon>Actinomycetota</taxon>
        <taxon>Actinomycetes</taxon>
        <taxon>Pseudonocardiales</taxon>
        <taxon>Pseudonocardiaceae</taxon>
        <taxon>Prauserella</taxon>
    </lineage>
</organism>
<reference evidence="1 2" key="1">
    <citation type="submission" date="2016-07" db="EMBL/GenBank/DDBJ databases">
        <title>Draft genome sequence of Prauserella muralis DSM 45305, isolated from a mould-covered wall in an indoor environment.</title>
        <authorList>
            <person name="Ruckert C."/>
            <person name="Albersmeier A."/>
            <person name="Jiang C.-L."/>
            <person name="Jiang Y."/>
            <person name="Kalinowski J."/>
            <person name="Schneider O."/>
            <person name="Winkler A."/>
            <person name="Zotchev S.B."/>
        </authorList>
    </citation>
    <scope>NUCLEOTIDE SEQUENCE [LARGE SCALE GENOMIC DNA]</scope>
    <source>
        <strain evidence="1 2">DSM 45305</strain>
    </source>
</reference>
<keyword evidence="2" id="KW-1185">Reference proteome</keyword>
<accession>A0A2V4B821</accession>
<proteinExistence type="predicted"/>
<dbReference type="OrthoDB" id="3690259at2"/>
<evidence type="ECO:0000313" key="2">
    <source>
        <dbReference type="Proteomes" id="UP000249915"/>
    </source>
</evidence>
<dbReference type="Proteomes" id="UP000249915">
    <property type="component" value="Unassembled WGS sequence"/>
</dbReference>
<comment type="caution">
    <text evidence="1">The sequence shown here is derived from an EMBL/GenBank/DDBJ whole genome shotgun (WGS) entry which is preliminary data.</text>
</comment>
<dbReference type="RefSeq" id="WP_112279439.1">
    <property type="nucleotide sequence ID" value="NZ_MASW01000001.1"/>
</dbReference>
<protein>
    <submittedName>
        <fullName evidence="1">Uncharacterized protein</fullName>
    </submittedName>
</protein>
<dbReference type="EMBL" id="MASW01000001">
    <property type="protein sequence ID" value="PXY31408.1"/>
    <property type="molecule type" value="Genomic_DNA"/>
</dbReference>
<name>A0A2V4B821_9PSEU</name>
<sequence length="171" mass="17909">MTEDGDLGALAGRYETDNGRRGRHALVLLLLGLVVTPVSVILVLPAYGNSLVGDDVLPSVLLGCGGGLLLMGAWQGVLFLTRAGEAFELYEHGLVQVYGGKRRVARWDDVTGITDNGKDTALARALGGNVNVQVKLAQGRGVVITGLTEDAEHLALAVRRAVEDGARPTPA</sequence>
<dbReference type="AlphaFoldDB" id="A0A2V4B821"/>
<evidence type="ECO:0000313" key="1">
    <source>
        <dbReference type="EMBL" id="PXY31408.1"/>
    </source>
</evidence>
<gene>
    <name evidence="1" type="ORF">BAY60_03205</name>
</gene>